<protein>
    <submittedName>
        <fullName evidence="1">Uncharacterized protein</fullName>
    </submittedName>
</protein>
<proteinExistence type="predicted"/>
<gene>
    <name evidence="1" type="ORF">OFUS_LOCUS26816</name>
</gene>
<keyword evidence="2" id="KW-1185">Reference proteome</keyword>
<comment type="caution">
    <text evidence="1">The sequence shown here is derived from an EMBL/GenBank/DDBJ whole genome shotgun (WGS) entry which is preliminary data.</text>
</comment>
<evidence type="ECO:0000313" key="1">
    <source>
        <dbReference type="EMBL" id="CAH1803205.1"/>
    </source>
</evidence>
<dbReference type="AlphaFoldDB" id="A0A8J1U4H4"/>
<sequence>MNAHMEEGFTEEDAVINVELHLIMTFPECTSITCINAEHFLKAIYWRSGVVCEIRTQQYDTLSLDRVSQCDVCQNPSIDETLDSYFFRTYGGMPGRGTSCKGTERSFMNHHGHDTHRWGTRKGPICRIDID</sequence>
<dbReference type="Proteomes" id="UP000749559">
    <property type="component" value="Unassembled WGS sequence"/>
</dbReference>
<organism evidence="1 2">
    <name type="scientific">Owenia fusiformis</name>
    <name type="common">Polychaete worm</name>
    <dbReference type="NCBI Taxonomy" id="6347"/>
    <lineage>
        <taxon>Eukaryota</taxon>
        <taxon>Metazoa</taxon>
        <taxon>Spiralia</taxon>
        <taxon>Lophotrochozoa</taxon>
        <taxon>Annelida</taxon>
        <taxon>Polychaeta</taxon>
        <taxon>Sedentaria</taxon>
        <taxon>Canalipalpata</taxon>
        <taxon>Sabellida</taxon>
        <taxon>Oweniida</taxon>
        <taxon>Oweniidae</taxon>
        <taxon>Owenia</taxon>
    </lineage>
</organism>
<accession>A0A8J1U4H4</accession>
<evidence type="ECO:0000313" key="2">
    <source>
        <dbReference type="Proteomes" id="UP000749559"/>
    </source>
</evidence>
<reference evidence="1" key="1">
    <citation type="submission" date="2022-03" db="EMBL/GenBank/DDBJ databases">
        <authorList>
            <person name="Martin C."/>
        </authorList>
    </citation>
    <scope>NUCLEOTIDE SEQUENCE</scope>
</reference>
<dbReference type="EMBL" id="CAIIXF020000309">
    <property type="protein sequence ID" value="CAH1803205.1"/>
    <property type="molecule type" value="Genomic_DNA"/>
</dbReference>
<name>A0A8J1U4H4_OWEFU</name>